<dbReference type="PANTHER" id="PTHR43844:SF2">
    <property type="entry name" value="SYNTHASE, VITAMIN-B12 INDEPENDENT, PUTATIVE (AFU_ORTHOLOGUE AFUA_3G12060)-RELATED"/>
    <property type="match status" value="1"/>
</dbReference>
<dbReference type="GO" id="GO:0009086">
    <property type="term" value="P:methionine biosynthetic process"/>
    <property type="evidence" value="ECO:0007669"/>
    <property type="project" value="InterPro"/>
</dbReference>
<dbReference type="Proteomes" id="UP000440041">
    <property type="component" value="Unassembled WGS sequence"/>
</dbReference>
<gene>
    <name evidence="1" type="ORF">DSM100238_0278</name>
</gene>
<keyword evidence="2" id="KW-1185">Reference proteome</keyword>
<dbReference type="Gene3D" id="3.20.20.210">
    <property type="match status" value="1"/>
</dbReference>
<dbReference type="InterPro" id="IPR038071">
    <property type="entry name" value="UROD/MetE-like_sf"/>
</dbReference>
<evidence type="ECO:0000313" key="2">
    <source>
        <dbReference type="Proteomes" id="UP000440041"/>
    </source>
</evidence>
<dbReference type="OrthoDB" id="244285at2"/>
<sequence length="418" mass="46654">MSRFIATTHSGSLPRVEALDRANEERGRLSRDGILPGNAADVDYDRIVAQSVDQVVQQQLDDGIDIVNDGEYGKTVVSNIDAHAWFGYIEQRVSGWQVFDHPQSAEEQVPSTRSALRLSAHGQRRDRIRFHDVYTDPTSGVRITKQTAFPRITGPITYIGQQAVSRDITNLNTALAKHPGVQGFISSISPGSASRIDNVYYATQEELIWAWADALHEEYQAIVDAGLILQIDDPSLAENWDQINPEPSVEDYQEFTRIRIDALNYALRGIPADRVRLHVCWGSWHGPHTTDIPLRDLIDVLFEARVGAYLLEAGNPRHEHEWQVWEDVTLPDDKILVPGVISHCTNVVEHPELVAQRIERFAKLVGPDRVIAGTDCGLGGRVHPHIARAKLRALAQGAHIASERLSQPSRSTLARNQQ</sequence>
<name>A0A6A2VB16_9BIFI</name>
<dbReference type="RefSeq" id="WP_152354923.1">
    <property type="nucleotide sequence ID" value="NZ_JBHLXF010000037.1"/>
</dbReference>
<dbReference type="PANTHER" id="PTHR43844">
    <property type="entry name" value="METHIONINE SYNTHASE"/>
    <property type="match status" value="1"/>
</dbReference>
<dbReference type="CDD" id="cd03311">
    <property type="entry name" value="CIMS_C_terminal_like"/>
    <property type="match status" value="1"/>
</dbReference>
<dbReference type="GO" id="GO:0003871">
    <property type="term" value="F:5-methyltetrahydropteroyltriglutamate-homocysteine S-methyltransferase activity"/>
    <property type="evidence" value="ECO:0007669"/>
    <property type="project" value="InterPro"/>
</dbReference>
<dbReference type="AlphaFoldDB" id="A0A6A2VB16"/>
<dbReference type="InterPro" id="IPR002629">
    <property type="entry name" value="Met_Synth_C/arc"/>
</dbReference>
<reference evidence="1 2" key="1">
    <citation type="submission" date="2019-09" db="EMBL/GenBank/DDBJ databases">
        <title>Characterization of the phylogenetic diversity of two novel species belonging to the genus Bifidobacterium: Bifidobacterium cebidarum sp. nov. and Bifidobacterium leontopitheci sp. nov.</title>
        <authorList>
            <person name="Lugli G.A."/>
            <person name="Duranti S."/>
            <person name="Milani C."/>
            <person name="Turroni F."/>
            <person name="Ventura M."/>
        </authorList>
    </citation>
    <scope>NUCLEOTIDE SEQUENCE [LARGE SCALE GENOMIC DNA]</scope>
    <source>
        <strain evidence="1 2">DSM 100238</strain>
    </source>
</reference>
<proteinExistence type="predicted"/>
<dbReference type="SUPFAM" id="SSF51726">
    <property type="entry name" value="UROD/MetE-like"/>
    <property type="match status" value="1"/>
</dbReference>
<accession>A0A6A2VB16</accession>
<protein>
    <submittedName>
        <fullName evidence="1">Methionine synthase</fullName>
    </submittedName>
</protein>
<organism evidence="1 2">
    <name type="scientific">Bifidobacterium apri</name>
    <dbReference type="NCBI Taxonomy" id="1769423"/>
    <lineage>
        <taxon>Bacteria</taxon>
        <taxon>Bacillati</taxon>
        <taxon>Actinomycetota</taxon>
        <taxon>Actinomycetes</taxon>
        <taxon>Bifidobacteriales</taxon>
        <taxon>Bifidobacteriaceae</taxon>
        <taxon>Bifidobacterium</taxon>
    </lineage>
</organism>
<evidence type="ECO:0000313" key="1">
    <source>
        <dbReference type="EMBL" id="KAB8301959.1"/>
    </source>
</evidence>
<comment type="caution">
    <text evidence="1">The sequence shown here is derived from an EMBL/GenBank/DDBJ whole genome shotgun (WGS) entry which is preliminary data.</text>
</comment>
<dbReference type="EMBL" id="WBSO01000001">
    <property type="protein sequence ID" value="KAB8301959.1"/>
    <property type="molecule type" value="Genomic_DNA"/>
</dbReference>
<dbReference type="GO" id="GO:0008270">
    <property type="term" value="F:zinc ion binding"/>
    <property type="evidence" value="ECO:0007669"/>
    <property type="project" value="InterPro"/>
</dbReference>